<name>A0A382XJU9_9ZZZZ</name>
<reference evidence="1" key="1">
    <citation type="submission" date="2018-05" db="EMBL/GenBank/DDBJ databases">
        <authorList>
            <person name="Lanie J.A."/>
            <person name="Ng W.-L."/>
            <person name="Kazmierczak K.M."/>
            <person name="Andrzejewski T.M."/>
            <person name="Davidsen T.M."/>
            <person name="Wayne K.J."/>
            <person name="Tettelin H."/>
            <person name="Glass J.I."/>
            <person name="Rusch D."/>
            <person name="Podicherti R."/>
            <person name="Tsui H.-C.T."/>
            <person name="Winkler M.E."/>
        </authorList>
    </citation>
    <scope>NUCLEOTIDE SEQUENCE</scope>
</reference>
<sequence length="133" mass="14613">MKKVFVNGYGTIGSRIAKFIKDDSDIVVIGIGKHSPDEKVQHAINDGFSVYVPEDKNDNFKDYNISGSIESILDNCDLVIDASPGGKGFLNKKNIYESRGIKAIFQGGETIFNDNAVADILFNSRVNYAEAFN</sequence>
<dbReference type="InterPro" id="IPR036291">
    <property type="entry name" value="NAD(P)-bd_dom_sf"/>
</dbReference>
<dbReference type="AlphaFoldDB" id="A0A382XJU9"/>
<dbReference type="SUPFAM" id="SSF51735">
    <property type="entry name" value="NAD(P)-binding Rossmann-fold domains"/>
    <property type="match status" value="1"/>
</dbReference>
<dbReference type="Gene3D" id="3.40.50.720">
    <property type="entry name" value="NAD(P)-binding Rossmann-like Domain"/>
    <property type="match status" value="1"/>
</dbReference>
<evidence type="ECO:0000313" key="1">
    <source>
        <dbReference type="EMBL" id="SVD70588.1"/>
    </source>
</evidence>
<dbReference type="CDD" id="cd02278">
    <property type="entry name" value="GAPDH_II_N"/>
    <property type="match status" value="1"/>
</dbReference>
<feature type="non-terminal residue" evidence="1">
    <location>
        <position position="133"/>
    </location>
</feature>
<accession>A0A382XJU9</accession>
<proteinExistence type="predicted"/>
<protein>
    <submittedName>
        <fullName evidence="1">Uncharacterized protein</fullName>
    </submittedName>
</protein>
<dbReference type="EMBL" id="UINC01167860">
    <property type="protein sequence ID" value="SVD70588.1"/>
    <property type="molecule type" value="Genomic_DNA"/>
</dbReference>
<gene>
    <name evidence="1" type="ORF">METZ01_LOCUS423442</name>
</gene>
<organism evidence="1">
    <name type="scientific">marine metagenome</name>
    <dbReference type="NCBI Taxonomy" id="408172"/>
    <lineage>
        <taxon>unclassified sequences</taxon>
        <taxon>metagenomes</taxon>
        <taxon>ecological metagenomes</taxon>
    </lineage>
</organism>